<sequence>MHRCTPLHRATAATAAAAVTATRTTSSLLLPCASLVLPPERTNHQRRERTLRRTLCNLIPPLTATNNTCESFYTIH</sequence>
<proteinExistence type="predicted"/>
<organism evidence="1">
    <name type="scientific">Anopheles triannulatus</name>
    <dbReference type="NCBI Taxonomy" id="58253"/>
    <lineage>
        <taxon>Eukaryota</taxon>
        <taxon>Metazoa</taxon>
        <taxon>Ecdysozoa</taxon>
        <taxon>Arthropoda</taxon>
        <taxon>Hexapoda</taxon>
        <taxon>Insecta</taxon>
        <taxon>Pterygota</taxon>
        <taxon>Neoptera</taxon>
        <taxon>Endopterygota</taxon>
        <taxon>Diptera</taxon>
        <taxon>Nematocera</taxon>
        <taxon>Culicoidea</taxon>
        <taxon>Culicidae</taxon>
        <taxon>Anophelinae</taxon>
        <taxon>Anopheles</taxon>
    </lineage>
</organism>
<dbReference type="AlphaFoldDB" id="A0A2M4B671"/>
<dbReference type="EMBL" id="GGFK01015181">
    <property type="protein sequence ID" value="MBW48502.1"/>
    <property type="molecule type" value="Transcribed_RNA"/>
</dbReference>
<name>A0A2M4B671_9DIPT</name>
<reference evidence="1" key="1">
    <citation type="submission" date="2018-01" db="EMBL/GenBank/DDBJ databases">
        <title>An insight into the sialome of Amazonian anophelines.</title>
        <authorList>
            <person name="Ribeiro J.M."/>
            <person name="Scarpassa V."/>
            <person name="Calvo E."/>
        </authorList>
    </citation>
    <scope>NUCLEOTIDE SEQUENCE</scope>
    <source>
        <tissue evidence="1">Salivary glands</tissue>
    </source>
</reference>
<evidence type="ECO:0000313" key="1">
    <source>
        <dbReference type="EMBL" id="MBW48502.1"/>
    </source>
</evidence>
<accession>A0A2M4B671</accession>
<protein>
    <submittedName>
        <fullName evidence="1">Putative secreted protein</fullName>
    </submittedName>
</protein>